<protein>
    <submittedName>
        <fullName evidence="4">Uncharacterized protein</fullName>
    </submittedName>
</protein>
<dbReference type="Pfam" id="PF22494">
    <property type="entry name" value="choice_anch_I"/>
    <property type="match status" value="1"/>
</dbReference>
<feature type="signal peptide" evidence="1">
    <location>
        <begin position="1"/>
        <end position="21"/>
    </location>
</feature>
<organism evidence="4 5">
    <name type="scientific">Phytohabitans flavus</name>
    <dbReference type="NCBI Taxonomy" id="1076124"/>
    <lineage>
        <taxon>Bacteria</taxon>
        <taxon>Bacillati</taxon>
        <taxon>Actinomycetota</taxon>
        <taxon>Actinomycetes</taxon>
        <taxon>Micromonosporales</taxon>
        <taxon>Micromonosporaceae</taxon>
    </lineage>
</organism>
<name>A0A6F8XYW9_9ACTN</name>
<dbReference type="InterPro" id="IPR011048">
    <property type="entry name" value="Haem_d1_sf"/>
</dbReference>
<dbReference type="AlphaFoldDB" id="A0A6F8XYW9"/>
<dbReference type="InterPro" id="IPR027372">
    <property type="entry name" value="Phytase-like_dom"/>
</dbReference>
<keyword evidence="1" id="KW-0732">Signal</keyword>
<proteinExistence type="predicted"/>
<feature type="chain" id="PRO_5026249036" evidence="1">
    <location>
        <begin position="22"/>
        <end position="716"/>
    </location>
</feature>
<evidence type="ECO:0000259" key="2">
    <source>
        <dbReference type="Pfam" id="PF13449"/>
    </source>
</evidence>
<dbReference type="EMBL" id="AP022870">
    <property type="protein sequence ID" value="BCB78989.1"/>
    <property type="molecule type" value="Genomic_DNA"/>
</dbReference>
<keyword evidence="5" id="KW-1185">Reference proteome</keyword>
<feature type="domain" description="Phytase-like" evidence="2">
    <location>
        <begin position="438"/>
        <end position="698"/>
    </location>
</feature>
<reference evidence="4 5" key="2">
    <citation type="submission" date="2020-03" db="EMBL/GenBank/DDBJ databases">
        <authorList>
            <person name="Ichikawa N."/>
            <person name="Kimura A."/>
            <person name="Kitahashi Y."/>
            <person name="Uohara A."/>
        </authorList>
    </citation>
    <scope>NUCLEOTIDE SEQUENCE [LARGE SCALE GENOMIC DNA]</scope>
    <source>
        <strain evidence="4 5">NBRC 107702</strain>
    </source>
</reference>
<evidence type="ECO:0000313" key="5">
    <source>
        <dbReference type="Proteomes" id="UP000502508"/>
    </source>
</evidence>
<dbReference type="PANTHER" id="PTHR46928:SF1">
    <property type="entry name" value="MESENCHYME-SPECIFIC CELL SURFACE GLYCOPROTEIN"/>
    <property type="match status" value="1"/>
</dbReference>
<dbReference type="InterPro" id="IPR052956">
    <property type="entry name" value="Mesenchyme-surface_protein"/>
</dbReference>
<reference evidence="4 5" key="1">
    <citation type="submission" date="2020-03" db="EMBL/GenBank/DDBJ databases">
        <title>Whole genome shotgun sequence of Phytohabitans flavus NBRC 107702.</title>
        <authorList>
            <person name="Komaki H."/>
            <person name="Tamura T."/>
        </authorList>
    </citation>
    <scope>NUCLEOTIDE SEQUENCE [LARGE SCALE GENOMIC DNA]</scope>
    <source>
        <strain evidence="4 5">NBRC 107702</strain>
    </source>
</reference>
<gene>
    <name evidence="4" type="ORF">Pflav_053990</name>
</gene>
<dbReference type="Gene3D" id="2.130.10.10">
    <property type="entry name" value="YVTN repeat-like/Quinoprotein amine dehydrogenase"/>
    <property type="match status" value="1"/>
</dbReference>
<evidence type="ECO:0000256" key="1">
    <source>
        <dbReference type="SAM" id="SignalP"/>
    </source>
</evidence>
<accession>A0A6F8XYW9</accession>
<dbReference type="PANTHER" id="PTHR46928">
    <property type="entry name" value="MESENCHYME-SPECIFIC CELL SURFACE GLYCOPROTEIN"/>
    <property type="match status" value="1"/>
</dbReference>
<dbReference type="InterPro" id="IPR015943">
    <property type="entry name" value="WD40/YVTN_repeat-like_dom_sf"/>
</dbReference>
<feature type="domain" description="Choice-of-anchor I" evidence="3">
    <location>
        <begin position="288"/>
        <end position="380"/>
    </location>
</feature>
<evidence type="ECO:0000259" key="3">
    <source>
        <dbReference type="Pfam" id="PF22494"/>
    </source>
</evidence>
<dbReference type="KEGG" id="pfla:Pflav_053990"/>
<sequence>MGPLAAGVLVASMLPSMPASAHGNPSHGGPGPFGRIATIPAYLNSDITDDAAAEIAAVSSDGRTVIYTDSPGERLGFIDITDSSRPKPSGVLELAGEPTSVATFGKYVLAAVNTRESFTNPSGQLVVVDAKTRAVVRTLDLGGQPDSVAVAPSGKYIAIAIENERDEDVDDGAIPQLPAGWLSVVDTRTWSVSKVDLTGLAAVAPEDPEPEYVSINRDDEAVVSLQENNHLAVVRLRDRKVVKHFSAGSVTVSNVDTKDDDNIVLDGTVTAKREPDGVAWLDDNLFATANEGDYEGGSRGFSIFDKRTGRPVFDSGNALDRLAVAHGLYPDNRSDAKGVEPENVAVGTFGGTPYLFVNAERGNFVAVYDVRKPWAPRFVQLMPAVNGPEGVVTAPSRGLVVVSSEEDMPDEGIRSSVQLYKFGAKTDFPSIVSTNDIGWGALSGLSPVPGKRDRLVSVTDSVYEPTRLLTIDTGDKPAKITSALTVTKDGEPVGYDAEGVAARAGGGYWLGVEGTGPTGNPNLLVRLHSNGAVAEEVPLPADVAAAITSNGIEGVAVTGSGSKEQVWVAIQRELTGDQKGLVRIGRYSVASKTWAWLAYPLDAAPAGAWVGLSELVVVDHNTFAVIERDNQRGPAAKVKKVYTFDVPGAFGTGLPVVKKRLAIDLLPLLQAGNGWTQDKVEGLTIGGDGRTYAVTDNDGVDESTGETVFMRLGKLL</sequence>
<dbReference type="Pfam" id="PF13449">
    <property type="entry name" value="Phytase-like"/>
    <property type="match status" value="1"/>
</dbReference>
<dbReference type="InterPro" id="IPR055188">
    <property type="entry name" value="Choice_anch_I"/>
</dbReference>
<evidence type="ECO:0000313" key="4">
    <source>
        <dbReference type="EMBL" id="BCB78989.1"/>
    </source>
</evidence>
<dbReference type="SUPFAM" id="SSF51004">
    <property type="entry name" value="C-terminal (heme d1) domain of cytochrome cd1-nitrite reductase"/>
    <property type="match status" value="1"/>
</dbReference>
<dbReference type="Proteomes" id="UP000502508">
    <property type="component" value="Chromosome"/>
</dbReference>